<dbReference type="EMBL" id="CM000609">
    <property type="protein sequence ID" value="EEC49044.1"/>
    <property type="molecule type" value="Genomic_DNA"/>
</dbReference>
<dbReference type="HOGENOM" id="CLU_1328615_0_0_1"/>
<feature type="non-terminal residue" evidence="2">
    <location>
        <position position="182"/>
    </location>
</feature>
<dbReference type="KEGG" id="pti:PHATRDRAFT_45202"/>
<organism evidence="2 3">
    <name type="scientific">Phaeodactylum tricornutum (strain CCAP 1055/1)</name>
    <dbReference type="NCBI Taxonomy" id="556484"/>
    <lineage>
        <taxon>Eukaryota</taxon>
        <taxon>Sar</taxon>
        <taxon>Stramenopiles</taxon>
        <taxon>Ochrophyta</taxon>
        <taxon>Bacillariophyta</taxon>
        <taxon>Bacillariophyceae</taxon>
        <taxon>Bacillariophycidae</taxon>
        <taxon>Naviculales</taxon>
        <taxon>Phaeodactylaceae</taxon>
        <taxon>Phaeodactylum</taxon>
    </lineage>
</organism>
<dbReference type="SUPFAM" id="SSF52949">
    <property type="entry name" value="Macro domain-like"/>
    <property type="match status" value="1"/>
</dbReference>
<feature type="domain" description="Macro" evidence="1">
    <location>
        <begin position="1"/>
        <end position="182"/>
    </location>
</feature>
<dbReference type="PROSITE" id="PS51154">
    <property type="entry name" value="MACRO"/>
    <property type="match status" value="1"/>
</dbReference>
<dbReference type="InParanoid" id="B7FWT9"/>
<dbReference type="PANTHER" id="PTHR11106">
    <property type="entry name" value="GANGLIOSIDE INDUCED DIFFERENTIATION ASSOCIATED PROTEIN 2-RELATED"/>
    <property type="match status" value="1"/>
</dbReference>
<sequence>MASSLTLFATYPLAQGISLNLLKGPAAIVNSANCGCLGGGGVDGAISANGGPTLLQDRRNLPILENSDHENPVRCTVGSAVMTGPGNYGDLLVPYVIHAVGPNFWEYCDADQVKANVLLGLAYKTSLDVAAKYRVEHVAFSLLSAGVYRGYCPLKTVLRIGVVALDEWSKDIKAVDDSSVSR</sequence>
<dbReference type="SMR" id="B7FWT9"/>
<name>B7FWT9_PHATC</name>
<evidence type="ECO:0000313" key="3">
    <source>
        <dbReference type="Proteomes" id="UP000000759"/>
    </source>
</evidence>
<dbReference type="PANTHER" id="PTHR11106:SF27">
    <property type="entry name" value="MACRO DOMAIN-CONTAINING PROTEIN"/>
    <property type="match status" value="1"/>
</dbReference>
<dbReference type="GeneID" id="7200090"/>
<dbReference type="InterPro" id="IPR043472">
    <property type="entry name" value="Macro_dom-like"/>
</dbReference>
<dbReference type="OrthoDB" id="6133115at2759"/>
<dbReference type="InterPro" id="IPR002589">
    <property type="entry name" value="Macro_dom"/>
</dbReference>
<dbReference type="Proteomes" id="UP000000759">
    <property type="component" value="Chromosome 6"/>
</dbReference>
<keyword evidence="3" id="KW-1185">Reference proteome</keyword>
<dbReference type="Pfam" id="PF01661">
    <property type="entry name" value="Macro"/>
    <property type="match status" value="1"/>
</dbReference>
<dbReference type="STRING" id="556484.B7FWT9"/>
<reference evidence="3" key="2">
    <citation type="submission" date="2008-08" db="EMBL/GenBank/DDBJ databases">
        <authorList>
            <consortium name="Diatom Consortium"/>
            <person name="Grigoriev I."/>
            <person name="Grimwood J."/>
            <person name="Kuo A."/>
            <person name="Otillar R.P."/>
            <person name="Salamov A."/>
            <person name="Detter J.C."/>
            <person name="Lindquist E."/>
            <person name="Shapiro H."/>
            <person name="Lucas S."/>
            <person name="Glavina del Rio T."/>
            <person name="Pitluck S."/>
            <person name="Rokhsar D."/>
            <person name="Bowler C."/>
        </authorList>
    </citation>
    <scope>GENOME REANNOTATION</scope>
    <source>
        <strain evidence="3">CCAP 1055/1</strain>
    </source>
</reference>
<dbReference type="eggNOG" id="KOG2633">
    <property type="taxonomic scope" value="Eukaryota"/>
</dbReference>
<evidence type="ECO:0000259" key="1">
    <source>
        <dbReference type="PROSITE" id="PS51154"/>
    </source>
</evidence>
<reference evidence="2 3" key="1">
    <citation type="journal article" date="2008" name="Nature">
        <title>The Phaeodactylum genome reveals the evolutionary history of diatom genomes.</title>
        <authorList>
            <person name="Bowler C."/>
            <person name="Allen A.E."/>
            <person name="Badger J.H."/>
            <person name="Grimwood J."/>
            <person name="Jabbari K."/>
            <person name="Kuo A."/>
            <person name="Maheswari U."/>
            <person name="Martens C."/>
            <person name="Maumus F."/>
            <person name="Otillar R.P."/>
            <person name="Rayko E."/>
            <person name="Salamov A."/>
            <person name="Vandepoele K."/>
            <person name="Beszteri B."/>
            <person name="Gruber A."/>
            <person name="Heijde M."/>
            <person name="Katinka M."/>
            <person name="Mock T."/>
            <person name="Valentin K."/>
            <person name="Verret F."/>
            <person name="Berges J.A."/>
            <person name="Brownlee C."/>
            <person name="Cadoret J.P."/>
            <person name="Chiovitti A."/>
            <person name="Choi C.J."/>
            <person name="Coesel S."/>
            <person name="De Martino A."/>
            <person name="Detter J.C."/>
            <person name="Durkin C."/>
            <person name="Falciatore A."/>
            <person name="Fournet J."/>
            <person name="Haruta M."/>
            <person name="Huysman M.J."/>
            <person name="Jenkins B.D."/>
            <person name="Jiroutova K."/>
            <person name="Jorgensen R.E."/>
            <person name="Joubert Y."/>
            <person name="Kaplan A."/>
            <person name="Kroger N."/>
            <person name="Kroth P.G."/>
            <person name="La Roche J."/>
            <person name="Lindquist E."/>
            <person name="Lommer M."/>
            <person name="Martin-Jezequel V."/>
            <person name="Lopez P.J."/>
            <person name="Lucas S."/>
            <person name="Mangogna M."/>
            <person name="McGinnis K."/>
            <person name="Medlin L.K."/>
            <person name="Montsant A."/>
            <person name="Oudot-Le Secq M.P."/>
            <person name="Napoli C."/>
            <person name="Obornik M."/>
            <person name="Parker M.S."/>
            <person name="Petit J.L."/>
            <person name="Porcel B.M."/>
            <person name="Poulsen N."/>
            <person name="Robison M."/>
            <person name="Rychlewski L."/>
            <person name="Rynearson T.A."/>
            <person name="Schmutz J."/>
            <person name="Shapiro H."/>
            <person name="Siaut M."/>
            <person name="Stanley M."/>
            <person name="Sussman M.R."/>
            <person name="Taylor A.R."/>
            <person name="Vardi A."/>
            <person name="von Dassow P."/>
            <person name="Vyverman W."/>
            <person name="Willis A."/>
            <person name="Wyrwicz L.S."/>
            <person name="Rokhsar D.S."/>
            <person name="Weissenbach J."/>
            <person name="Armbrust E.V."/>
            <person name="Green B.R."/>
            <person name="Van de Peer Y."/>
            <person name="Grigoriev I.V."/>
        </authorList>
    </citation>
    <scope>NUCLEOTIDE SEQUENCE [LARGE SCALE GENOMIC DNA]</scope>
    <source>
        <strain evidence="2 3">CCAP 1055/1</strain>
    </source>
</reference>
<dbReference type="PaxDb" id="2850-Phatr45202"/>
<protein>
    <recommendedName>
        <fullName evidence="1">Macro domain-containing protein</fullName>
    </recommendedName>
</protein>
<dbReference type="RefSeq" id="XP_002179221.1">
    <property type="nucleotide sequence ID" value="XM_002179185.1"/>
</dbReference>
<proteinExistence type="predicted"/>
<evidence type="ECO:0000313" key="2">
    <source>
        <dbReference type="EMBL" id="EEC49044.1"/>
    </source>
</evidence>
<accession>B7FWT9</accession>
<dbReference type="Gene3D" id="3.40.220.10">
    <property type="entry name" value="Leucine Aminopeptidase, subunit E, domain 1"/>
    <property type="match status" value="1"/>
</dbReference>
<gene>
    <name evidence="2" type="ORF">PHATRDRAFT_45202</name>
</gene>
<dbReference type="SMART" id="SM00506">
    <property type="entry name" value="A1pp"/>
    <property type="match status" value="1"/>
</dbReference>
<dbReference type="AlphaFoldDB" id="B7FWT9"/>